<gene>
    <name evidence="4" type="ORF">FJT64_017751</name>
</gene>
<proteinExistence type="predicted"/>
<organism evidence="4 5">
    <name type="scientific">Amphibalanus amphitrite</name>
    <name type="common">Striped barnacle</name>
    <name type="synonym">Balanus amphitrite</name>
    <dbReference type="NCBI Taxonomy" id="1232801"/>
    <lineage>
        <taxon>Eukaryota</taxon>
        <taxon>Metazoa</taxon>
        <taxon>Ecdysozoa</taxon>
        <taxon>Arthropoda</taxon>
        <taxon>Crustacea</taxon>
        <taxon>Multicrustacea</taxon>
        <taxon>Cirripedia</taxon>
        <taxon>Thoracica</taxon>
        <taxon>Thoracicalcarea</taxon>
        <taxon>Balanomorpha</taxon>
        <taxon>Balanoidea</taxon>
        <taxon>Balanidae</taxon>
        <taxon>Amphibalaninae</taxon>
        <taxon>Amphibalanus</taxon>
    </lineage>
</organism>
<evidence type="ECO:0000313" key="5">
    <source>
        <dbReference type="Proteomes" id="UP000440578"/>
    </source>
</evidence>
<feature type="chain" id="PRO_5025680988" evidence="3">
    <location>
        <begin position="16"/>
        <end position="278"/>
    </location>
</feature>
<keyword evidence="2" id="KW-0812">Transmembrane</keyword>
<comment type="caution">
    <text evidence="4">The sequence shown here is derived from an EMBL/GenBank/DDBJ whole genome shotgun (WGS) entry which is preliminary data.</text>
</comment>
<dbReference type="Proteomes" id="UP000440578">
    <property type="component" value="Unassembled WGS sequence"/>
</dbReference>
<dbReference type="EMBL" id="VIIS01000240">
    <property type="protein sequence ID" value="KAF0311431.1"/>
    <property type="molecule type" value="Genomic_DNA"/>
</dbReference>
<sequence length="278" mass="31130">MQKWLFLFHVSLGVAEEFFPDKTSVITNEHLAFYQRKDFYLITVPCAVAALFLICCVLCCTLYAREGVCHLFDFPEELRRHASGEHFLTVDEFLELERRHRLGLPVESLLELEKKRRSEAGAGIPKLEGDQPVGEEGWPQPEGDADTWAQPQEPPTSDAVYMSGQSDARMVAGKQQPSSRSRSEEPRDLAGDSPRGSAAWLLHRIRSLRGVSEQPTVSSRSSQRRRQERRTDRLNRSHGPQDSLTGSEGAVSGAADWPSSVEDLEEVIKAILTIPTTT</sequence>
<accession>A0A6A4XAM4</accession>
<evidence type="ECO:0000256" key="1">
    <source>
        <dbReference type="SAM" id="MobiDB-lite"/>
    </source>
</evidence>
<dbReference type="OrthoDB" id="6405944at2759"/>
<evidence type="ECO:0000256" key="2">
    <source>
        <dbReference type="SAM" id="Phobius"/>
    </source>
</evidence>
<dbReference type="AlphaFoldDB" id="A0A6A4XAM4"/>
<feature type="compositionally biased region" description="Basic and acidic residues" evidence="1">
    <location>
        <begin position="181"/>
        <end position="190"/>
    </location>
</feature>
<keyword evidence="5" id="KW-1185">Reference proteome</keyword>
<keyword evidence="2" id="KW-1133">Transmembrane helix</keyword>
<keyword evidence="2" id="KW-0472">Membrane</keyword>
<reference evidence="4 5" key="1">
    <citation type="submission" date="2019-07" db="EMBL/GenBank/DDBJ databases">
        <title>Draft genome assembly of a fouling barnacle, Amphibalanus amphitrite (Darwin, 1854): The first reference genome for Thecostraca.</title>
        <authorList>
            <person name="Kim W."/>
        </authorList>
    </citation>
    <scope>NUCLEOTIDE SEQUENCE [LARGE SCALE GENOMIC DNA]</scope>
    <source>
        <strain evidence="4">SNU_AA5</strain>
        <tissue evidence="4">Soma without cirri and trophi</tissue>
    </source>
</reference>
<feature type="region of interest" description="Disordered" evidence="1">
    <location>
        <begin position="121"/>
        <end position="259"/>
    </location>
</feature>
<feature type="transmembrane region" description="Helical" evidence="2">
    <location>
        <begin position="39"/>
        <end position="64"/>
    </location>
</feature>
<evidence type="ECO:0000313" key="4">
    <source>
        <dbReference type="EMBL" id="KAF0311431.1"/>
    </source>
</evidence>
<protein>
    <submittedName>
        <fullName evidence="4">Uncharacterized protein</fullName>
    </submittedName>
</protein>
<name>A0A6A4XAM4_AMPAM</name>
<evidence type="ECO:0000256" key="3">
    <source>
        <dbReference type="SAM" id="SignalP"/>
    </source>
</evidence>
<feature type="signal peptide" evidence="3">
    <location>
        <begin position="1"/>
        <end position="15"/>
    </location>
</feature>
<keyword evidence="3" id="KW-0732">Signal</keyword>